<dbReference type="Gene3D" id="3.40.1090.10">
    <property type="entry name" value="Cytosolic phospholipase A2 catalytic domain"/>
    <property type="match status" value="1"/>
</dbReference>
<sequence length="451" mass="47227">MPKLFREPISKPKPDALRAETGGGAARRRVRIMPGPVSGRVLAGFLVALSLSQGALAAEKGKKPADERPDYTAAEAAAARPEGLPASIRIAGDDVAAFQSLIDGAARASDPWLVLSGGGENGAFAAGLLTGWSERGDRPAFGVVTGVSTGALIAPFAFAAPTLGERADAALKQNYTGISAADVFEFGGTRDSLTDTWPLKERIARAVTPALLKAVAAEHAKGRRLLVATTQVDSERPILWDMGAIATRNAATGDPRALALFRSIVLASTAVPGVFPPVAIPAEVESGAKAKSIKSITELHDDGGAMAPFYLAPAAALDGETRLRLPTDRVYLVINNRLAPDFQMASRTTLSVLGRTMSAAIKAQTRAALALTRTYAERTGLDLRVALIDGRFTQTSERPFDQPYMQALFAHGEALGRDGNAFEQARSPSAAAGARENRRAAEPVGAITASR</sequence>
<dbReference type="PROSITE" id="PS51635">
    <property type="entry name" value="PNPLA"/>
    <property type="match status" value="1"/>
</dbReference>
<reference evidence="5" key="1">
    <citation type="journal article" date="2021" name="PeerJ">
        <title>Extensive microbial diversity within the chicken gut microbiome revealed by metagenomics and culture.</title>
        <authorList>
            <person name="Gilroy R."/>
            <person name="Ravi A."/>
            <person name="Getino M."/>
            <person name="Pursley I."/>
            <person name="Horton D.L."/>
            <person name="Alikhan N.F."/>
            <person name="Baker D."/>
            <person name="Gharbi K."/>
            <person name="Hall N."/>
            <person name="Watson M."/>
            <person name="Adriaenssens E.M."/>
            <person name="Foster-Nyarko E."/>
            <person name="Jarju S."/>
            <person name="Secka A."/>
            <person name="Antonio M."/>
            <person name="Oren A."/>
            <person name="Chaudhuri R.R."/>
            <person name="La Ragione R."/>
            <person name="Hildebrand F."/>
            <person name="Pallen M.J."/>
        </authorList>
    </citation>
    <scope>NUCLEOTIDE SEQUENCE</scope>
    <source>
        <strain evidence="5">316</strain>
    </source>
</reference>
<dbReference type="Pfam" id="PF01734">
    <property type="entry name" value="Patatin"/>
    <property type="match status" value="1"/>
</dbReference>
<feature type="region of interest" description="Disordered" evidence="3">
    <location>
        <begin position="1"/>
        <end position="24"/>
    </location>
</feature>
<evidence type="ECO:0000256" key="3">
    <source>
        <dbReference type="SAM" id="MobiDB-lite"/>
    </source>
</evidence>
<keyword evidence="1 2" id="KW-0443">Lipid metabolism</keyword>
<feature type="region of interest" description="Disordered" evidence="3">
    <location>
        <begin position="419"/>
        <end position="451"/>
    </location>
</feature>
<organism evidence="5 6">
    <name type="scientific">Methylorubrum populi</name>
    <dbReference type="NCBI Taxonomy" id="223967"/>
    <lineage>
        <taxon>Bacteria</taxon>
        <taxon>Pseudomonadati</taxon>
        <taxon>Pseudomonadota</taxon>
        <taxon>Alphaproteobacteria</taxon>
        <taxon>Hyphomicrobiales</taxon>
        <taxon>Methylobacteriaceae</taxon>
        <taxon>Methylorubrum</taxon>
    </lineage>
</organism>
<name>A0A921E5A4_9HYPH</name>
<keyword evidence="2" id="KW-0378">Hydrolase</keyword>
<dbReference type="EMBL" id="DYYG01000048">
    <property type="protein sequence ID" value="HJE25318.1"/>
    <property type="molecule type" value="Genomic_DNA"/>
</dbReference>
<dbReference type="InterPro" id="IPR016035">
    <property type="entry name" value="Acyl_Trfase/lysoPLipase"/>
</dbReference>
<keyword evidence="2" id="KW-0442">Lipid degradation</keyword>
<evidence type="ECO:0000313" key="5">
    <source>
        <dbReference type="EMBL" id="HJE25318.1"/>
    </source>
</evidence>
<dbReference type="AlphaFoldDB" id="A0A921E5A4"/>
<feature type="compositionally biased region" description="Basic and acidic residues" evidence="3">
    <location>
        <begin position="1"/>
        <end position="18"/>
    </location>
</feature>
<dbReference type="GO" id="GO:0016042">
    <property type="term" value="P:lipid catabolic process"/>
    <property type="evidence" value="ECO:0007669"/>
    <property type="project" value="UniProtKB-UniRule"/>
</dbReference>
<proteinExistence type="predicted"/>
<evidence type="ECO:0000256" key="2">
    <source>
        <dbReference type="PROSITE-ProRule" id="PRU01161"/>
    </source>
</evidence>
<dbReference type="Proteomes" id="UP000742631">
    <property type="component" value="Unassembled WGS sequence"/>
</dbReference>
<feature type="short sequence motif" description="DGA/G" evidence="2">
    <location>
        <begin position="302"/>
        <end position="304"/>
    </location>
</feature>
<dbReference type="SUPFAM" id="SSF52151">
    <property type="entry name" value="FabD/lysophospholipase-like"/>
    <property type="match status" value="1"/>
</dbReference>
<dbReference type="GO" id="GO:0016787">
    <property type="term" value="F:hydrolase activity"/>
    <property type="evidence" value="ECO:0007669"/>
    <property type="project" value="UniProtKB-UniRule"/>
</dbReference>
<feature type="short sequence motif" description="GXSXG" evidence="2">
    <location>
        <begin position="146"/>
        <end position="150"/>
    </location>
</feature>
<reference evidence="5" key="2">
    <citation type="submission" date="2021-09" db="EMBL/GenBank/DDBJ databases">
        <authorList>
            <person name="Gilroy R."/>
        </authorList>
    </citation>
    <scope>NUCLEOTIDE SEQUENCE</scope>
    <source>
        <strain evidence="5">316</strain>
    </source>
</reference>
<feature type="domain" description="PNPLA" evidence="4">
    <location>
        <begin position="113"/>
        <end position="315"/>
    </location>
</feature>
<feature type="short sequence motif" description="GXGXXG" evidence="2">
    <location>
        <begin position="117"/>
        <end position="122"/>
    </location>
</feature>
<protein>
    <submittedName>
        <fullName evidence="5">Patatin-like phospholipase family protein</fullName>
    </submittedName>
</protein>
<accession>A0A921E5A4</accession>
<feature type="active site" description="Nucleophile" evidence="2">
    <location>
        <position position="148"/>
    </location>
</feature>
<evidence type="ECO:0000259" key="4">
    <source>
        <dbReference type="PROSITE" id="PS51635"/>
    </source>
</evidence>
<comment type="caution">
    <text evidence="5">The sequence shown here is derived from an EMBL/GenBank/DDBJ whole genome shotgun (WGS) entry which is preliminary data.</text>
</comment>
<evidence type="ECO:0000313" key="6">
    <source>
        <dbReference type="Proteomes" id="UP000742631"/>
    </source>
</evidence>
<dbReference type="InterPro" id="IPR002641">
    <property type="entry name" value="PNPLA_dom"/>
</dbReference>
<gene>
    <name evidence="5" type="ORF">K8W01_16800</name>
</gene>
<evidence type="ECO:0000256" key="1">
    <source>
        <dbReference type="ARBA" id="ARBA00023098"/>
    </source>
</evidence>
<feature type="active site" description="Proton acceptor" evidence="2">
    <location>
        <position position="302"/>
    </location>
</feature>